<dbReference type="PANTHER" id="PTHR30249:SF3">
    <property type="entry name" value="MUREIN HYDROLASE EXPORT REGULATOR"/>
    <property type="match status" value="1"/>
</dbReference>
<proteinExistence type="predicted"/>
<feature type="transmembrane region" description="Helical" evidence="5">
    <location>
        <begin position="6"/>
        <end position="23"/>
    </location>
</feature>
<keyword evidence="3 5" id="KW-1133">Transmembrane helix</keyword>
<name>A0A364K4A1_9BACL</name>
<evidence type="ECO:0000256" key="3">
    <source>
        <dbReference type="ARBA" id="ARBA00022989"/>
    </source>
</evidence>
<keyword evidence="4 5" id="KW-0472">Membrane</keyword>
<evidence type="ECO:0000313" key="6">
    <source>
        <dbReference type="EMBL" id="RAL24218.1"/>
    </source>
</evidence>
<evidence type="ECO:0000313" key="7">
    <source>
        <dbReference type="Proteomes" id="UP000251213"/>
    </source>
</evidence>
<dbReference type="Proteomes" id="UP000251213">
    <property type="component" value="Unassembled WGS sequence"/>
</dbReference>
<evidence type="ECO:0000256" key="4">
    <source>
        <dbReference type="ARBA" id="ARBA00023136"/>
    </source>
</evidence>
<feature type="transmembrane region" description="Helical" evidence="5">
    <location>
        <begin position="30"/>
        <end position="49"/>
    </location>
</feature>
<dbReference type="PANTHER" id="PTHR30249">
    <property type="entry name" value="PUTATIVE SEROTONIN TRANSPORTER"/>
    <property type="match status" value="1"/>
</dbReference>
<accession>A0A364K4A1</accession>
<dbReference type="EMBL" id="QJKK01000005">
    <property type="protein sequence ID" value="RAL24218.1"/>
    <property type="molecule type" value="Genomic_DNA"/>
</dbReference>
<keyword evidence="7" id="KW-1185">Reference proteome</keyword>
<comment type="subcellular location">
    <subcellularLocation>
        <location evidence="1">Membrane</location>
        <topology evidence="1">Multi-pass membrane protein</topology>
    </subcellularLocation>
</comment>
<feature type="transmembrane region" description="Helical" evidence="5">
    <location>
        <begin position="146"/>
        <end position="166"/>
    </location>
</feature>
<dbReference type="OrthoDB" id="9811701at2"/>
<feature type="transmembrane region" description="Helical" evidence="5">
    <location>
        <begin position="91"/>
        <end position="115"/>
    </location>
</feature>
<keyword evidence="2 5" id="KW-0812">Transmembrane</keyword>
<dbReference type="Pfam" id="PF04172">
    <property type="entry name" value="LrgB"/>
    <property type="match status" value="1"/>
</dbReference>
<feature type="transmembrane region" description="Helical" evidence="5">
    <location>
        <begin position="61"/>
        <end position="79"/>
    </location>
</feature>
<dbReference type="AlphaFoldDB" id="A0A364K4A1"/>
<reference evidence="6 7" key="1">
    <citation type="submission" date="2018-06" db="EMBL/GenBank/DDBJ databases">
        <title>Thermoflavimicrobium daqus sp. nov., a thermophilic microbe isolated from Moutai-flavour Daqu.</title>
        <authorList>
            <person name="Wang X."/>
            <person name="Zhou H."/>
        </authorList>
    </citation>
    <scope>NUCLEOTIDE SEQUENCE [LARGE SCALE GENOMIC DNA]</scope>
    <source>
        <strain evidence="6 7">FBKL4.011</strain>
    </source>
</reference>
<reference evidence="6 7" key="2">
    <citation type="submission" date="2018-06" db="EMBL/GenBank/DDBJ databases">
        <authorList>
            <person name="Zhirakovskaya E."/>
        </authorList>
    </citation>
    <scope>NUCLEOTIDE SEQUENCE [LARGE SCALE GENOMIC DNA]</scope>
    <source>
        <strain evidence="6 7">FBKL4.011</strain>
    </source>
</reference>
<organism evidence="6 7">
    <name type="scientific">Thermoflavimicrobium daqui</name>
    <dbReference type="NCBI Taxonomy" id="2137476"/>
    <lineage>
        <taxon>Bacteria</taxon>
        <taxon>Bacillati</taxon>
        <taxon>Bacillota</taxon>
        <taxon>Bacilli</taxon>
        <taxon>Bacillales</taxon>
        <taxon>Thermoactinomycetaceae</taxon>
        <taxon>Thermoflavimicrobium</taxon>
    </lineage>
</organism>
<evidence type="ECO:0000256" key="5">
    <source>
        <dbReference type="SAM" id="Phobius"/>
    </source>
</evidence>
<dbReference type="InterPro" id="IPR007300">
    <property type="entry name" value="CidB/LrgB"/>
</dbReference>
<gene>
    <name evidence="6" type="ORF">DL897_11100</name>
</gene>
<dbReference type="GO" id="GO:0016020">
    <property type="term" value="C:membrane"/>
    <property type="evidence" value="ECO:0007669"/>
    <property type="project" value="UniProtKB-SubCell"/>
</dbReference>
<sequence length="229" mass="25144">MGNEEIFSFLITLICYMFFKSLYHKKKILFFSPVLICPILLIFLVDYVPISYQAYEKGTQLFTYLLQPATVAFAIPMVKHWQLLKRYTIELLSGVIFGSTFALFLTLGLSTIFHFDPIISNSLAPRSITTPFAVTIASQIGGNQSLSAAFVILTGVVGMVGGTWIIRLIRIQSPLAKGVMFGVGSHGIGTSKAFELGESEGTFSSLAMILSAVLGMLLIPIWVGLFIKI</sequence>
<comment type="caution">
    <text evidence="6">The sequence shown here is derived from an EMBL/GenBank/DDBJ whole genome shotgun (WGS) entry which is preliminary data.</text>
</comment>
<dbReference type="RefSeq" id="WP_113659211.1">
    <property type="nucleotide sequence ID" value="NZ_KZ845667.1"/>
</dbReference>
<evidence type="ECO:0000256" key="2">
    <source>
        <dbReference type="ARBA" id="ARBA00022692"/>
    </source>
</evidence>
<feature type="transmembrane region" description="Helical" evidence="5">
    <location>
        <begin position="206"/>
        <end position="227"/>
    </location>
</feature>
<protein>
    <submittedName>
        <fullName evidence="6">CidB/LrgB family autolysis modulator</fullName>
    </submittedName>
</protein>
<evidence type="ECO:0000256" key="1">
    <source>
        <dbReference type="ARBA" id="ARBA00004141"/>
    </source>
</evidence>